<feature type="repeat" description="Solcar" evidence="9">
    <location>
        <begin position="2"/>
        <end position="141"/>
    </location>
</feature>
<comment type="subcellular location">
    <subcellularLocation>
        <location evidence="1">Mitochondrion membrane</location>
        <topology evidence="1">Multi-pass membrane protein</topology>
    </subcellularLocation>
</comment>
<dbReference type="InterPro" id="IPR050567">
    <property type="entry name" value="Mitochondrial_Carrier"/>
</dbReference>
<reference evidence="11 12" key="1">
    <citation type="journal article" date="2020" name="G3 (Bethesda)">
        <title>Improved Reference Genome for Cyclotella cryptica CCMP332, a Model for Cell Wall Morphogenesis, Salinity Adaptation, and Lipid Production in Diatoms (Bacillariophyta).</title>
        <authorList>
            <person name="Roberts W.R."/>
            <person name="Downey K.M."/>
            <person name="Ruck E.C."/>
            <person name="Traller J.C."/>
            <person name="Alverson A.J."/>
        </authorList>
    </citation>
    <scope>NUCLEOTIDE SEQUENCE [LARGE SCALE GENOMIC DNA]</scope>
    <source>
        <strain evidence="11 12">CCMP332</strain>
    </source>
</reference>
<evidence type="ECO:0008006" key="13">
    <source>
        <dbReference type="Google" id="ProtNLM"/>
    </source>
</evidence>
<evidence type="ECO:0000256" key="4">
    <source>
        <dbReference type="ARBA" id="ARBA00022692"/>
    </source>
</evidence>
<dbReference type="EMBL" id="JABMIG020000144">
    <property type="protein sequence ID" value="KAL3789216.1"/>
    <property type="molecule type" value="Genomic_DNA"/>
</dbReference>
<keyword evidence="12" id="KW-1185">Reference proteome</keyword>
<dbReference type="GO" id="GO:0031966">
    <property type="term" value="C:mitochondrial membrane"/>
    <property type="evidence" value="ECO:0007669"/>
    <property type="project" value="UniProtKB-SubCell"/>
</dbReference>
<comment type="similarity">
    <text evidence="2 10">Belongs to the mitochondrial carrier (TC 2.A.29) family.</text>
</comment>
<dbReference type="InterPro" id="IPR018108">
    <property type="entry name" value="MCP_transmembrane"/>
</dbReference>
<keyword evidence="8 9" id="KW-0472">Membrane</keyword>
<evidence type="ECO:0000256" key="1">
    <source>
        <dbReference type="ARBA" id="ARBA00004225"/>
    </source>
</evidence>
<keyword evidence="4 9" id="KW-0812">Transmembrane</keyword>
<feature type="repeat" description="Solcar" evidence="9">
    <location>
        <begin position="256"/>
        <end position="341"/>
    </location>
</feature>
<feature type="repeat" description="Solcar" evidence="9">
    <location>
        <begin position="150"/>
        <end position="245"/>
    </location>
</feature>
<dbReference type="Proteomes" id="UP001516023">
    <property type="component" value="Unassembled WGS sequence"/>
</dbReference>
<evidence type="ECO:0000256" key="8">
    <source>
        <dbReference type="ARBA" id="ARBA00023136"/>
    </source>
</evidence>
<evidence type="ECO:0000256" key="10">
    <source>
        <dbReference type="RuleBase" id="RU000488"/>
    </source>
</evidence>
<dbReference type="PROSITE" id="PS50920">
    <property type="entry name" value="SOLCAR"/>
    <property type="match status" value="3"/>
</dbReference>
<dbReference type="SUPFAM" id="SSF103506">
    <property type="entry name" value="Mitochondrial carrier"/>
    <property type="match status" value="1"/>
</dbReference>
<dbReference type="Pfam" id="PF00153">
    <property type="entry name" value="Mito_carr"/>
    <property type="match status" value="4"/>
</dbReference>
<evidence type="ECO:0000256" key="3">
    <source>
        <dbReference type="ARBA" id="ARBA00022448"/>
    </source>
</evidence>
<name>A0ABD3PPF7_9STRA</name>
<evidence type="ECO:0000313" key="11">
    <source>
        <dbReference type="EMBL" id="KAL3789216.1"/>
    </source>
</evidence>
<dbReference type="PANTHER" id="PTHR45624">
    <property type="entry name" value="MITOCHONDRIAL BASIC AMINO ACIDS TRANSPORTER-RELATED"/>
    <property type="match status" value="1"/>
</dbReference>
<proteinExistence type="inferred from homology"/>
<dbReference type="AlphaFoldDB" id="A0ABD3PPF7"/>
<evidence type="ECO:0000256" key="5">
    <source>
        <dbReference type="ARBA" id="ARBA00022737"/>
    </source>
</evidence>
<protein>
    <recommendedName>
        <fullName evidence="13">Mitochondrial carrier protein</fullName>
    </recommendedName>
</protein>
<evidence type="ECO:0000256" key="9">
    <source>
        <dbReference type="PROSITE-ProRule" id="PRU00282"/>
    </source>
</evidence>
<keyword evidence="6" id="KW-1133">Transmembrane helix</keyword>
<organism evidence="11 12">
    <name type="scientific">Cyclotella cryptica</name>
    <dbReference type="NCBI Taxonomy" id="29204"/>
    <lineage>
        <taxon>Eukaryota</taxon>
        <taxon>Sar</taxon>
        <taxon>Stramenopiles</taxon>
        <taxon>Ochrophyta</taxon>
        <taxon>Bacillariophyta</taxon>
        <taxon>Coscinodiscophyceae</taxon>
        <taxon>Thalassiosirophycidae</taxon>
        <taxon>Stephanodiscales</taxon>
        <taxon>Stephanodiscaceae</taxon>
        <taxon>Cyclotella</taxon>
    </lineage>
</organism>
<evidence type="ECO:0000256" key="2">
    <source>
        <dbReference type="ARBA" id="ARBA00006375"/>
    </source>
</evidence>
<sequence length="364" mass="39466">MAEGWKDFVAGTVGGFSGKLLDYPFDTVKVLLQTQHSLDSPTAKVVHAQHAPSNALPNPITNSPLLHSTIQQAGKVPIKPPPTAASTASQPLVYRGAIHCLTHTIQTRGFLSLYSGLPSPLLGSMAENAVLFLSYGEVKRLLGETKENELTLFQLAMAGAAAGGITSWVLNPFEVIKCQMQVMNSDAVNGVAGRRRYNGFVDCVVQTVKNEGIAKGLYRGQTSLMLREIPGNFCWYGVYESVCLSQIPEGGTKRDLGPATHLIGGAAAGVAYWTAFYPADTVGSQMRANPHYASRGFIEIFMDIYRNEGVAGLYRGWGITAMRAAPAHALIFAMYEQTIAMFRRWDPETKDCMDRRSGSISHSS</sequence>
<dbReference type="PANTHER" id="PTHR45624:SF12">
    <property type="entry name" value="MITOCHONDRIAL ORNITHINE TRANSPORTER 1"/>
    <property type="match status" value="1"/>
</dbReference>
<accession>A0ABD3PPF7</accession>
<gene>
    <name evidence="11" type="ORF">HJC23_002801</name>
</gene>
<keyword evidence="7" id="KW-0496">Mitochondrion</keyword>
<evidence type="ECO:0000256" key="6">
    <source>
        <dbReference type="ARBA" id="ARBA00022989"/>
    </source>
</evidence>
<evidence type="ECO:0000313" key="12">
    <source>
        <dbReference type="Proteomes" id="UP001516023"/>
    </source>
</evidence>
<comment type="caution">
    <text evidence="11">The sequence shown here is derived from an EMBL/GenBank/DDBJ whole genome shotgun (WGS) entry which is preliminary data.</text>
</comment>
<keyword evidence="3 10" id="KW-0813">Transport</keyword>
<dbReference type="Gene3D" id="1.50.40.10">
    <property type="entry name" value="Mitochondrial carrier domain"/>
    <property type="match status" value="1"/>
</dbReference>
<dbReference type="InterPro" id="IPR023395">
    <property type="entry name" value="MCP_dom_sf"/>
</dbReference>
<evidence type="ECO:0000256" key="7">
    <source>
        <dbReference type="ARBA" id="ARBA00023128"/>
    </source>
</evidence>
<keyword evidence="5" id="KW-0677">Repeat</keyword>